<evidence type="ECO:0000259" key="1">
    <source>
        <dbReference type="PROSITE" id="PS51725"/>
    </source>
</evidence>
<protein>
    <submittedName>
        <fullName evidence="2">Quinol monooxygenase YgiN</fullName>
    </submittedName>
</protein>
<proteinExistence type="predicted"/>
<evidence type="ECO:0000313" key="3">
    <source>
        <dbReference type="Proteomes" id="UP000318416"/>
    </source>
</evidence>
<accession>A0A561EMD1</accession>
<dbReference type="RefSeq" id="WP_145789188.1">
    <property type="nucleotide sequence ID" value="NZ_BAAABR010000079.1"/>
</dbReference>
<dbReference type="PANTHER" id="PTHR33336">
    <property type="entry name" value="QUINOL MONOOXYGENASE YGIN-RELATED"/>
    <property type="match status" value="1"/>
</dbReference>
<dbReference type="PROSITE" id="PS51725">
    <property type="entry name" value="ABM"/>
    <property type="match status" value="1"/>
</dbReference>
<comment type="caution">
    <text evidence="2">The sequence shown here is derived from an EMBL/GenBank/DDBJ whole genome shotgun (WGS) entry which is preliminary data.</text>
</comment>
<dbReference type="Proteomes" id="UP000318416">
    <property type="component" value="Unassembled WGS sequence"/>
</dbReference>
<dbReference type="PANTHER" id="PTHR33336:SF3">
    <property type="entry name" value="ABM DOMAIN-CONTAINING PROTEIN"/>
    <property type="match status" value="1"/>
</dbReference>
<keyword evidence="2" id="KW-0560">Oxidoreductase</keyword>
<sequence>MSIVVIADWLAADGQEQRVADLLPALTEAVLAEPGALGFRAVRSRRDPAAFVLFEEYADAAALEAHRATDHFRDFVQGTIAPLLIDRQVEVYSTI</sequence>
<feature type="domain" description="ABM" evidence="1">
    <location>
        <begin position="3"/>
        <end position="92"/>
    </location>
</feature>
<keyword evidence="2" id="KW-0503">Monooxygenase</keyword>
<dbReference type="InterPro" id="IPR050744">
    <property type="entry name" value="AI-2_Isomerase_LsrG"/>
</dbReference>
<reference evidence="2 3" key="1">
    <citation type="submission" date="2019-06" db="EMBL/GenBank/DDBJ databases">
        <title>Sequencing the genomes of 1000 actinobacteria strains.</title>
        <authorList>
            <person name="Klenk H.-P."/>
        </authorList>
    </citation>
    <scope>NUCLEOTIDE SEQUENCE [LARGE SCALE GENOMIC DNA]</scope>
    <source>
        <strain evidence="2 3">DSM 41649</strain>
    </source>
</reference>
<dbReference type="Gene3D" id="3.30.70.100">
    <property type="match status" value="1"/>
</dbReference>
<dbReference type="AlphaFoldDB" id="A0A561EMD1"/>
<gene>
    <name evidence="2" type="ORF">FB465_1774</name>
</gene>
<organism evidence="2 3">
    <name type="scientific">Kitasatospora atroaurantiaca</name>
    <dbReference type="NCBI Taxonomy" id="285545"/>
    <lineage>
        <taxon>Bacteria</taxon>
        <taxon>Bacillati</taxon>
        <taxon>Actinomycetota</taxon>
        <taxon>Actinomycetes</taxon>
        <taxon>Kitasatosporales</taxon>
        <taxon>Streptomycetaceae</taxon>
        <taxon>Kitasatospora</taxon>
    </lineage>
</organism>
<evidence type="ECO:0000313" key="2">
    <source>
        <dbReference type="EMBL" id="TWE16783.1"/>
    </source>
</evidence>
<dbReference type="SUPFAM" id="SSF54909">
    <property type="entry name" value="Dimeric alpha+beta barrel"/>
    <property type="match status" value="1"/>
</dbReference>
<dbReference type="EMBL" id="VIVR01000001">
    <property type="protein sequence ID" value="TWE16783.1"/>
    <property type="molecule type" value="Genomic_DNA"/>
</dbReference>
<name>A0A561EMD1_9ACTN</name>
<dbReference type="OrthoDB" id="3695636at2"/>
<dbReference type="Pfam" id="PF03992">
    <property type="entry name" value="ABM"/>
    <property type="match status" value="1"/>
</dbReference>
<dbReference type="GO" id="GO:0005829">
    <property type="term" value="C:cytosol"/>
    <property type="evidence" value="ECO:0007669"/>
    <property type="project" value="TreeGrafter"/>
</dbReference>
<dbReference type="InterPro" id="IPR011008">
    <property type="entry name" value="Dimeric_a/b-barrel"/>
</dbReference>
<keyword evidence="3" id="KW-1185">Reference proteome</keyword>
<dbReference type="InterPro" id="IPR007138">
    <property type="entry name" value="ABM_dom"/>
</dbReference>
<dbReference type="GO" id="GO:0004497">
    <property type="term" value="F:monooxygenase activity"/>
    <property type="evidence" value="ECO:0007669"/>
    <property type="project" value="UniProtKB-KW"/>
</dbReference>